<dbReference type="OrthoDB" id="275715at2759"/>
<dbReference type="Proteomes" id="UP000054217">
    <property type="component" value="Unassembled WGS sequence"/>
</dbReference>
<dbReference type="PANTHER" id="PTHR13166">
    <property type="entry name" value="PROTEIN C6ORF149"/>
    <property type="match status" value="1"/>
</dbReference>
<dbReference type="STRING" id="870435.A0A0C3KPA6"/>
<evidence type="ECO:0000313" key="3">
    <source>
        <dbReference type="EMBL" id="KIO11407.1"/>
    </source>
</evidence>
<sequence>MVNPPSRQHILHLYGSTLRAAKSFSSYNFRNYFVQRTRENFRNMQAEQDPGKLSHAYNEAVKELAVLRRSAMVNQLYGGWRLAVEEQSEVRERGEN</sequence>
<dbReference type="EMBL" id="KN831950">
    <property type="protein sequence ID" value="KIO11407.1"/>
    <property type="molecule type" value="Genomic_DNA"/>
</dbReference>
<dbReference type="Pfam" id="PF05347">
    <property type="entry name" value="Complex1_LYR"/>
    <property type="match status" value="1"/>
</dbReference>
<dbReference type="GO" id="GO:0016226">
    <property type="term" value="P:iron-sulfur cluster assembly"/>
    <property type="evidence" value="ECO:0007669"/>
    <property type="project" value="InterPro"/>
</dbReference>
<dbReference type="PANTHER" id="PTHR13166:SF7">
    <property type="entry name" value="LYR MOTIF-CONTAINING PROTEIN 4"/>
    <property type="match status" value="1"/>
</dbReference>
<feature type="domain" description="Complex 1 LYR protein" evidence="2">
    <location>
        <begin position="9"/>
        <end position="65"/>
    </location>
</feature>
<dbReference type="CDD" id="cd20264">
    <property type="entry name" value="Complex1_LYR_LYRM4"/>
    <property type="match status" value="1"/>
</dbReference>
<evidence type="ECO:0000256" key="1">
    <source>
        <dbReference type="ARBA" id="ARBA00009508"/>
    </source>
</evidence>
<accession>A0A0C3KPA6</accession>
<dbReference type="InterPro" id="IPR008011">
    <property type="entry name" value="Complex1_LYR_dom"/>
</dbReference>
<dbReference type="InterPro" id="IPR051522">
    <property type="entry name" value="ISC_assembly_LYR"/>
</dbReference>
<dbReference type="GO" id="GO:1990221">
    <property type="term" value="C:L-cysteine desulfurase complex"/>
    <property type="evidence" value="ECO:0007669"/>
    <property type="project" value="TreeGrafter"/>
</dbReference>
<comment type="similarity">
    <text evidence="1">Belongs to the complex I LYR family.</text>
</comment>
<dbReference type="AlphaFoldDB" id="A0A0C3KPA6"/>
<dbReference type="GO" id="GO:0005739">
    <property type="term" value="C:mitochondrion"/>
    <property type="evidence" value="ECO:0007669"/>
    <property type="project" value="TreeGrafter"/>
</dbReference>
<proteinExistence type="inferred from homology"/>
<reference evidence="4" key="2">
    <citation type="submission" date="2015-01" db="EMBL/GenBank/DDBJ databases">
        <title>Evolutionary Origins and Diversification of the Mycorrhizal Mutualists.</title>
        <authorList>
            <consortium name="DOE Joint Genome Institute"/>
            <consortium name="Mycorrhizal Genomics Consortium"/>
            <person name="Kohler A."/>
            <person name="Kuo A."/>
            <person name="Nagy L.G."/>
            <person name="Floudas D."/>
            <person name="Copeland A."/>
            <person name="Barry K.W."/>
            <person name="Cichocki N."/>
            <person name="Veneault-Fourrey C."/>
            <person name="LaButti K."/>
            <person name="Lindquist E.A."/>
            <person name="Lipzen A."/>
            <person name="Lundell T."/>
            <person name="Morin E."/>
            <person name="Murat C."/>
            <person name="Riley R."/>
            <person name="Ohm R."/>
            <person name="Sun H."/>
            <person name="Tunlid A."/>
            <person name="Henrissat B."/>
            <person name="Grigoriev I.V."/>
            <person name="Hibbett D.S."/>
            <person name="Martin F."/>
        </authorList>
    </citation>
    <scope>NUCLEOTIDE SEQUENCE [LARGE SCALE GENOMIC DNA]</scope>
    <source>
        <strain evidence="4">Marx 270</strain>
    </source>
</reference>
<dbReference type="FunCoup" id="A0A0C3KPA6">
    <property type="interactions" value="159"/>
</dbReference>
<keyword evidence="4" id="KW-1185">Reference proteome</keyword>
<dbReference type="InterPro" id="IPR045297">
    <property type="entry name" value="Complex1_LYR_LYRM4"/>
</dbReference>
<dbReference type="InParanoid" id="A0A0C3KPA6"/>
<evidence type="ECO:0000259" key="2">
    <source>
        <dbReference type="Pfam" id="PF05347"/>
    </source>
</evidence>
<name>A0A0C3KPA6_PISTI</name>
<evidence type="ECO:0000313" key="4">
    <source>
        <dbReference type="Proteomes" id="UP000054217"/>
    </source>
</evidence>
<organism evidence="3 4">
    <name type="scientific">Pisolithus tinctorius Marx 270</name>
    <dbReference type="NCBI Taxonomy" id="870435"/>
    <lineage>
        <taxon>Eukaryota</taxon>
        <taxon>Fungi</taxon>
        <taxon>Dikarya</taxon>
        <taxon>Basidiomycota</taxon>
        <taxon>Agaricomycotina</taxon>
        <taxon>Agaricomycetes</taxon>
        <taxon>Agaricomycetidae</taxon>
        <taxon>Boletales</taxon>
        <taxon>Sclerodermatineae</taxon>
        <taxon>Pisolithaceae</taxon>
        <taxon>Pisolithus</taxon>
    </lineage>
</organism>
<protein>
    <recommendedName>
        <fullName evidence="2">Complex 1 LYR protein domain-containing protein</fullName>
    </recommendedName>
</protein>
<dbReference type="HOGENOM" id="CLU_120076_2_1_1"/>
<reference evidence="3 4" key="1">
    <citation type="submission" date="2014-04" db="EMBL/GenBank/DDBJ databases">
        <authorList>
            <consortium name="DOE Joint Genome Institute"/>
            <person name="Kuo A."/>
            <person name="Kohler A."/>
            <person name="Costa M.D."/>
            <person name="Nagy L.G."/>
            <person name="Floudas D."/>
            <person name="Copeland A."/>
            <person name="Barry K.W."/>
            <person name="Cichocki N."/>
            <person name="Veneault-Fourrey C."/>
            <person name="LaButti K."/>
            <person name="Lindquist E.A."/>
            <person name="Lipzen A."/>
            <person name="Lundell T."/>
            <person name="Morin E."/>
            <person name="Murat C."/>
            <person name="Sun H."/>
            <person name="Tunlid A."/>
            <person name="Henrissat B."/>
            <person name="Grigoriev I.V."/>
            <person name="Hibbett D.S."/>
            <person name="Martin F."/>
            <person name="Nordberg H.P."/>
            <person name="Cantor M.N."/>
            <person name="Hua S.X."/>
        </authorList>
    </citation>
    <scope>NUCLEOTIDE SEQUENCE [LARGE SCALE GENOMIC DNA]</scope>
    <source>
        <strain evidence="3 4">Marx 270</strain>
    </source>
</reference>
<gene>
    <name evidence="3" type="ORF">M404DRAFT_20844</name>
</gene>